<dbReference type="AlphaFoldDB" id="A0A078AML4"/>
<organism evidence="1 2">
    <name type="scientific">Stylonychia lemnae</name>
    <name type="common">Ciliate</name>
    <dbReference type="NCBI Taxonomy" id="5949"/>
    <lineage>
        <taxon>Eukaryota</taxon>
        <taxon>Sar</taxon>
        <taxon>Alveolata</taxon>
        <taxon>Ciliophora</taxon>
        <taxon>Intramacronucleata</taxon>
        <taxon>Spirotrichea</taxon>
        <taxon>Stichotrichia</taxon>
        <taxon>Sporadotrichida</taxon>
        <taxon>Oxytrichidae</taxon>
        <taxon>Stylonychinae</taxon>
        <taxon>Stylonychia</taxon>
    </lineage>
</organism>
<name>A0A078AML4_STYLE</name>
<keyword evidence="2" id="KW-1185">Reference proteome</keyword>
<proteinExistence type="predicted"/>
<evidence type="ECO:0000313" key="2">
    <source>
        <dbReference type="Proteomes" id="UP000039865"/>
    </source>
</evidence>
<dbReference type="EMBL" id="CCKQ01012028">
    <property type="protein sequence ID" value="CDW83635.1"/>
    <property type="molecule type" value="Genomic_DNA"/>
</dbReference>
<reference evidence="1 2" key="1">
    <citation type="submission" date="2014-06" db="EMBL/GenBank/DDBJ databases">
        <authorList>
            <person name="Swart Estienne"/>
        </authorList>
    </citation>
    <scope>NUCLEOTIDE SEQUENCE [LARGE SCALE GENOMIC DNA]</scope>
    <source>
        <strain evidence="1 2">130c</strain>
    </source>
</reference>
<gene>
    <name evidence="1" type="primary">Contig863.g940</name>
    <name evidence="1" type="ORF">STYLEM_12683</name>
</gene>
<accession>A0A078AML4</accession>
<protein>
    <submittedName>
        <fullName evidence="1">Uncharacterized protein</fullName>
    </submittedName>
</protein>
<sequence length="402" mass="46093">MTLALLIVQTKLTDNYPTQLFEFSNSSNTTSFESIESYQYLMKLQTHRLEQQKQSSKTKTDIDYELFNSFLTGCQAFIQLPQLRNCNDDLQYTINIFNQTINQDKFLKQRSEIILFSVTQILSNSTASSINYCYSSGYQFIIETLKKLSKFPTPADFWIAFLRTQMGNIIVYNSIYQNIKVYGKKNQQKELYYEVGRFYYSFTDIEPFLDGSFSESSNSKTEARLRDINSQTILQEQSQHTIVELIILNSLAFLNSFLVESFGVKNEDPVICTGNLTLFTNYLSDLAYEISGVQASMFGQGISNLMRTFHPILFSCSQSVGNIFSDLRDYQYTITNPLSLISNLFHGSGDIYDNVPRIKSLLSSASDLSSQKFWTDLGGLFGATINTIFQREEPRQPVLKFK</sequence>
<dbReference type="Proteomes" id="UP000039865">
    <property type="component" value="Unassembled WGS sequence"/>
</dbReference>
<dbReference type="InParanoid" id="A0A078AML4"/>
<evidence type="ECO:0000313" key="1">
    <source>
        <dbReference type="EMBL" id="CDW83635.1"/>
    </source>
</evidence>